<dbReference type="OrthoDB" id="3679134at2"/>
<dbReference type="RefSeq" id="WP_121218278.1">
    <property type="nucleotide sequence ID" value="NZ_JBIUBA010000062.1"/>
</dbReference>
<gene>
    <name evidence="2" type="ORF">DFJ66_0937</name>
</gene>
<dbReference type="AlphaFoldDB" id="A0A495X0U9"/>
<dbReference type="EMBL" id="RBXR01000001">
    <property type="protein sequence ID" value="RKT67761.1"/>
    <property type="molecule type" value="Genomic_DNA"/>
</dbReference>
<evidence type="ECO:0000313" key="2">
    <source>
        <dbReference type="EMBL" id="RKT67761.1"/>
    </source>
</evidence>
<name>A0A495X0U9_9PSEU</name>
<evidence type="ECO:0000256" key="1">
    <source>
        <dbReference type="SAM" id="MobiDB-lite"/>
    </source>
</evidence>
<evidence type="ECO:0000313" key="3">
    <source>
        <dbReference type="Proteomes" id="UP000272729"/>
    </source>
</evidence>
<accession>A0A495X0U9</accession>
<reference evidence="2 3" key="1">
    <citation type="submission" date="2018-10" db="EMBL/GenBank/DDBJ databases">
        <title>Sequencing the genomes of 1000 actinobacteria strains.</title>
        <authorList>
            <person name="Klenk H.-P."/>
        </authorList>
    </citation>
    <scope>NUCLEOTIDE SEQUENCE [LARGE SCALE GENOMIC DNA]</scope>
    <source>
        <strain evidence="2 3">DSM 43911</strain>
    </source>
</reference>
<organism evidence="2 3">
    <name type="scientific">Saccharothrix variisporea</name>
    <dbReference type="NCBI Taxonomy" id="543527"/>
    <lineage>
        <taxon>Bacteria</taxon>
        <taxon>Bacillati</taxon>
        <taxon>Actinomycetota</taxon>
        <taxon>Actinomycetes</taxon>
        <taxon>Pseudonocardiales</taxon>
        <taxon>Pseudonocardiaceae</taxon>
        <taxon>Saccharothrix</taxon>
    </lineage>
</organism>
<sequence>MDGRPSPEQRLQQYRQALEEEDADLGQLPPDNGEHVGRSPDDVVAVTVAAGRVTAVALRPSPAQVAVSELERHLALAANDALARARAVAPTAEDPVPDLDALVGRLAEVGEQSSAFLRRVGTAVDEVITKVGQRTGMHGDPSPTGVDALFAEAAEVLRTARDSLGGLTGAQVTATGSDEDHEVWVTFGTNGTVSTVELSHAVPGMTNRQFNDRARQALDNALKDWTAQRRANPPGPSTADLGRLTAQAESLRTQSMDQLRGYTTKLRSIMGSIGEP</sequence>
<proteinExistence type="predicted"/>
<dbReference type="Proteomes" id="UP000272729">
    <property type="component" value="Unassembled WGS sequence"/>
</dbReference>
<comment type="caution">
    <text evidence="2">The sequence shown here is derived from an EMBL/GenBank/DDBJ whole genome shotgun (WGS) entry which is preliminary data.</text>
</comment>
<keyword evidence="3" id="KW-1185">Reference proteome</keyword>
<evidence type="ECO:0008006" key="4">
    <source>
        <dbReference type="Google" id="ProtNLM"/>
    </source>
</evidence>
<protein>
    <recommendedName>
        <fullName evidence="4">YbaB/EbfC DNA-binding family protein</fullName>
    </recommendedName>
</protein>
<feature type="region of interest" description="Disordered" evidence="1">
    <location>
        <begin position="17"/>
        <end position="40"/>
    </location>
</feature>